<evidence type="ECO:0008006" key="3">
    <source>
        <dbReference type="Google" id="ProtNLM"/>
    </source>
</evidence>
<dbReference type="AlphaFoldDB" id="A0A8I1ECL6"/>
<organism evidence="1 2">
    <name type="scientific">Pseudomonas putida</name>
    <name type="common">Arthrobacter siderocapsulatus</name>
    <dbReference type="NCBI Taxonomy" id="303"/>
    <lineage>
        <taxon>Bacteria</taxon>
        <taxon>Pseudomonadati</taxon>
        <taxon>Pseudomonadota</taxon>
        <taxon>Gammaproteobacteria</taxon>
        <taxon>Pseudomonadales</taxon>
        <taxon>Pseudomonadaceae</taxon>
        <taxon>Pseudomonas</taxon>
    </lineage>
</organism>
<dbReference type="EMBL" id="JAEHTE010000002">
    <property type="protein sequence ID" value="MBI6882808.1"/>
    <property type="molecule type" value="Genomic_DNA"/>
</dbReference>
<comment type="caution">
    <text evidence="1">The sequence shown here is derived from an EMBL/GenBank/DDBJ whole genome shotgun (WGS) entry which is preliminary data.</text>
</comment>
<dbReference type="RefSeq" id="WP_198746433.1">
    <property type="nucleotide sequence ID" value="NZ_JAEHTE010000002.1"/>
</dbReference>
<evidence type="ECO:0000313" key="2">
    <source>
        <dbReference type="Proteomes" id="UP000637061"/>
    </source>
</evidence>
<protein>
    <recommendedName>
        <fullName evidence="3">Wadjet protein JetD C-terminal domain-containing protein</fullName>
    </recommendedName>
</protein>
<sequence>MSVSQKEVAILRRLMQEGRIPTSAWPKGVASLLDQLIRSGIVDLEKPKGLRSVYIVLKNREAVESRISSLTYQDEVSTESVRAMNILKSGASKQGARLPYLTLLLVGGSAVGWESEDGTPVAWPKPAHPSCLRVLNIDERAPDNLLQPLGDVILVENKDLAINISEILPEALKGALVIHYEGWLSERFLQVLKRWRYAKLWIIPDLDPVGFANIKKLANYIPDAGVLIPEVLDSHFQVFQNTSIWKDNFSLVESLTPWVDQQDVALKSIFKRMHLAGAGLEQEMLMILGNKLKWFLIETR</sequence>
<evidence type="ECO:0000313" key="1">
    <source>
        <dbReference type="EMBL" id="MBI6882808.1"/>
    </source>
</evidence>
<gene>
    <name evidence="1" type="ORF">JEU22_02690</name>
</gene>
<dbReference type="Proteomes" id="UP000637061">
    <property type="component" value="Unassembled WGS sequence"/>
</dbReference>
<reference evidence="1" key="1">
    <citation type="submission" date="2020-12" db="EMBL/GenBank/DDBJ databases">
        <title>Enhanced detection system for hospital associated transmission using whole genome sequencing surveillance.</title>
        <authorList>
            <person name="Harrison L.H."/>
            <person name="Van Tyne D."/>
            <person name="Marsh J.W."/>
            <person name="Griffith M.P."/>
            <person name="Snyder D.J."/>
            <person name="Cooper V.S."/>
            <person name="Mustapha M."/>
        </authorList>
    </citation>
    <scope>NUCLEOTIDE SEQUENCE</scope>
    <source>
        <strain evidence="1">PSB00042</strain>
    </source>
</reference>
<name>A0A8I1ECL6_PSEPU</name>
<accession>A0A8I1ECL6</accession>
<proteinExistence type="predicted"/>